<proteinExistence type="predicted"/>
<keyword evidence="1" id="KW-0472">Membrane</keyword>
<reference evidence="2" key="1">
    <citation type="journal article" date="2015" name="Genome Biol. Evol.">
        <title>Organellar Genomes of White Spruce (Picea glauca): Assembly and Annotation.</title>
        <authorList>
            <person name="Jackman S.D."/>
            <person name="Warren R.L."/>
            <person name="Gibb E.A."/>
            <person name="Vandervalk B.P."/>
            <person name="Mohamadi H."/>
            <person name="Chu J."/>
            <person name="Raymond A."/>
            <person name="Pleasance S."/>
            <person name="Coope R."/>
            <person name="Wildung M.R."/>
            <person name="Ritland C.E."/>
            <person name="Bousquet J."/>
            <person name="Jones S.J."/>
            <person name="Bohlmann J."/>
            <person name="Birol I."/>
        </authorList>
    </citation>
    <scope>NUCLEOTIDE SEQUENCE [LARGE SCALE GENOMIC DNA]</scope>
    <source>
        <tissue evidence="2">Flushing bud</tissue>
    </source>
</reference>
<organism evidence="2">
    <name type="scientific">Picea glauca</name>
    <name type="common">White spruce</name>
    <name type="synonym">Pinus glauca</name>
    <dbReference type="NCBI Taxonomy" id="3330"/>
    <lineage>
        <taxon>Eukaryota</taxon>
        <taxon>Viridiplantae</taxon>
        <taxon>Streptophyta</taxon>
        <taxon>Embryophyta</taxon>
        <taxon>Tracheophyta</taxon>
        <taxon>Spermatophyta</taxon>
        <taxon>Pinopsida</taxon>
        <taxon>Pinidae</taxon>
        <taxon>Conifers I</taxon>
        <taxon>Pinales</taxon>
        <taxon>Pinaceae</taxon>
        <taxon>Picea</taxon>
    </lineage>
</organism>
<name>A0A101M0F3_PICGL</name>
<gene>
    <name evidence="2" type="ORF">ABT39_MTgene4730</name>
</gene>
<dbReference type="AlphaFoldDB" id="A0A101M0F3"/>
<accession>A0A101M0F3</accession>
<keyword evidence="1" id="KW-1133">Transmembrane helix</keyword>
<evidence type="ECO:0000313" key="2">
    <source>
        <dbReference type="EMBL" id="KUM48715.1"/>
    </source>
</evidence>
<sequence length="52" mass="5506">MPGGGLLSPRCRIAPVVCRVVIAPVCPALAPSIWVSYCSLAILIPLSKWGSW</sequence>
<comment type="caution">
    <text evidence="2">The sequence shown here is derived from an EMBL/GenBank/DDBJ whole genome shotgun (WGS) entry which is preliminary data.</text>
</comment>
<geneLocation type="mitochondrion" evidence="2"/>
<keyword evidence="2" id="KW-0496">Mitochondrion</keyword>
<protein>
    <submittedName>
        <fullName evidence="2">Uncharacterized protein</fullName>
    </submittedName>
</protein>
<evidence type="ECO:0000256" key="1">
    <source>
        <dbReference type="SAM" id="Phobius"/>
    </source>
</evidence>
<feature type="transmembrane region" description="Helical" evidence="1">
    <location>
        <begin position="20"/>
        <end position="46"/>
    </location>
</feature>
<dbReference type="EMBL" id="LKAM01000005">
    <property type="protein sequence ID" value="KUM48715.1"/>
    <property type="molecule type" value="Genomic_DNA"/>
</dbReference>
<keyword evidence="1" id="KW-0812">Transmembrane</keyword>